<dbReference type="PANTHER" id="PTHR14042:SF23">
    <property type="entry name" value="PROTEIN DOPEY-2"/>
    <property type="match status" value="1"/>
</dbReference>
<dbReference type="GO" id="GO:0005802">
    <property type="term" value="C:trans-Golgi network"/>
    <property type="evidence" value="ECO:0007669"/>
    <property type="project" value="TreeGrafter"/>
</dbReference>
<evidence type="ECO:0000256" key="3">
    <source>
        <dbReference type="ARBA" id="ARBA00046326"/>
    </source>
</evidence>
<dbReference type="GO" id="GO:0005829">
    <property type="term" value="C:cytosol"/>
    <property type="evidence" value="ECO:0007669"/>
    <property type="project" value="GOC"/>
</dbReference>
<evidence type="ECO:0000256" key="2">
    <source>
        <dbReference type="ARBA" id="ARBA00022927"/>
    </source>
</evidence>
<comment type="similarity">
    <text evidence="3">Belongs to the DOP1 family.</text>
</comment>
<organism evidence="6 7">
    <name type="scientific">Alosa alosa</name>
    <name type="common">allis shad</name>
    <dbReference type="NCBI Taxonomy" id="278164"/>
    <lineage>
        <taxon>Eukaryota</taxon>
        <taxon>Metazoa</taxon>
        <taxon>Chordata</taxon>
        <taxon>Craniata</taxon>
        <taxon>Vertebrata</taxon>
        <taxon>Euteleostomi</taxon>
        <taxon>Actinopterygii</taxon>
        <taxon>Neopterygii</taxon>
        <taxon>Teleostei</taxon>
        <taxon>Clupei</taxon>
        <taxon>Clupeiformes</taxon>
        <taxon>Clupeoidei</taxon>
        <taxon>Clupeidae</taxon>
        <taxon>Alosa</taxon>
    </lineage>
</organism>
<reference evidence="6" key="1">
    <citation type="submission" date="2020-10" db="EMBL/GenBank/DDBJ databases">
        <title>Chromosome-scale genome assembly of the Allis shad, Alosa alosa.</title>
        <authorList>
            <person name="Margot Z."/>
            <person name="Christophe K."/>
            <person name="Cabau C."/>
            <person name="Louis A."/>
            <person name="Berthelot C."/>
            <person name="Parey E."/>
            <person name="Roest Crollius H."/>
            <person name="Montfort J."/>
            <person name="Robinson-Rechavi M."/>
            <person name="Bucao C."/>
            <person name="Bouchez O."/>
            <person name="Gislard M."/>
            <person name="Lluch J."/>
            <person name="Milhes M."/>
            <person name="Lampietro C."/>
            <person name="Lopez Roques C."/>
            <person name="Donnadieu C."/>
            <person name="Braasch I."/>
            <person name="Desvignes T."/>
            <person name="Postlethwait J."/>
            <person name="Bobe J."/>
            <person name="Guiguen Y."/>
        </authorList>
    </citation>
    <scope>NUCLEOTIDE SEQUENCE</scope>
    <source>
        <strain evidence="6">M-15738</strain>
        <tissue evidence="6">Blood</tissue>
    </source>
</reference>
<feature type="region of interest" description="Disordered" evidence="4">
    <location>
        <begin position="371"/>
        <end position="392"/>
    </location>
</feature>
<feature type="compositionally biased region" description="Low complexity" evidence="4">
    <location>
        <begin position="378"/>
        <end position="387"/>
    </location>
</feature>
<feature type="domain" description="DOP1 N-terminal" evidence="5">
    <location>
        <begin position="12"/>
        <end position="303"/>
    </location>
</feature>
<accession>A0AAV6HCZ4</accession>
<dbReference type="InterPro" id="IPR040314">
    <property type="entry name" value="DOP1"/>
</dbReference>
<dbReference type="GO" id="GO:0006895">
    <property type="term" value="P:Golgi to endosome transport"/>
    <property type="evidence" value="ECO:0007669"/>
    <property type="project" value="InterPro"/>
</dbReference>
<evidence type="ECO:0000259" key="5">
    <source>
        <dbReference type="Pfam" id="PF04118"/>
    </source>
</evidence>
<name>A0AAV6HCZ4_9TELE</name>
<gene>
    <name evidence="6" type="ORF">AALO_G00046790</name>
</gene>
<dbReference type="PANTHER" id="PTHR14042">
    <property type="entry name" value="DOPEY-RELATED"/>
    <property type="match status" value="1"/>
</dbReference>
<dbReference type="Proteomes" id="UP000823561">
    <property type="component" value="Chromosome 3"/>
</dbReference>
<dbReference type="GO" id="GO:0005768">
    <property type="term" value="C:endosome"/>
    <property type="evidence" value="ECO:0007669"/>
    <property type="project" value="TreeGrafter"/>
</dbReference>
<dbReference type="Pfam" id="PF04118">
    <property type="entry name" value="Dopey_N"/>
    <property type="match status" value="1"/>
</dbReference>
<evidence type="ECO:0000313" key="7">
    <source>
        <dbReference type="Proteomes" id="UP000823561"/>
    </source>
</evidence>
<dbReference type="EMBL" id="JADWDJ010000003">
    <property type="protein sequence ID" value="KAG5283846.1"/>
    <property type="molecule type" value="Genomic_DNA"/>
</dbReference>
<evidence type="ECO:0000313" key="6">
    <source>
        <dbReference type="EMBL" id="KAG5283846.1"/>
    </source>
</evidence>
<proteinExistence type="inferred from homology"/>
<evidence type="ECO:0000256" key="1">
    <source>
        <dbReference type="ARBA" id="ARBA00022448"/>
    </source>
</evidence>
<evidence type="ECO:0000256" key="4">
    <source>
        <dbReference type="SAM" id="MobiDB-lite"/>
    </source>
</evidence>
<feature type="compositionally biased region" description="Low complexity" evidence="4">
    <location>
        <begin position="575"/>
        <end position="588"/>
    </location>
</feature>
<comment type="caution">
    <text evidence="6">The sequence shown here is derived from an EMBL/GenBank/DDBJ whole genome shotgun (WGS) entry which is preliminary data.</text>
</comment>
<dbReference type="InterPro" id="IPR007249">
    <property type="entry name" value="DOP1_N"/>
</dbReference>
<keyword evidence="1" id="KW-0813">Transport</keyword>
<sequence length="605" mass="67118">MDPEEAELLNDYRYRSYAAVIEKALRNFESSSEWADLISSLGKLNKALQSNLKYSLLPRRLVIGKRLAQCLHPALPSGVHLKALETYEIIFKIIGTKWLARDLFIYSSGLFPLLSHAAMAVKPVLLGLYERYFLPLQRALLPSLQAFTMGLLPGLEEGLEVYDRTDALLCRLGHLVGQRVLYGALWGSVLVCPLVRLPATLFIVSHFDRMAAPRLQRDMLGTDYRLVVRSICLSLQDSNVLVQRNMLEILLYFLPFATCLDPAEGAIPLSREDMITVVSAAALTLLRRDMSLNRRLYAWILAHSRELLVEALVSILKQKDSKSDPENVLEYLKPFRVIISLLDKPEIGPVLVSDVLLEVVRAFHCYCRESLGEDSPNSSTSSSTSSSHIASKMKENKVTSEIIKTVNMLFNAMSADYLWDYLTKRFHTCLSSSASVARSNPGAPSLSNLGRPSTSLYFYWASLPLRPVEPVVVVSEPVVWANQEAVFQPAGSEDSGLGLSASPSEQHLLPGRDWSDTAMGVCPQREDVWRRGGSVESITHNVQEILAAVINRYLLCVVEEDQGKAAAAQPDRSAPSLGKKGSRSPGRSGSRDPHVHYPRSKEPAG</sequence>
<dbReference type="AlphaFoldDB" id="A0AAV6HCZ4"/>
<keyword evidence="2" id="KW-0653">Protein transport</keyword>
<keyword evidence="7" id="KW-1185">Reference proteome</keyword>
<feature type="compositionally biased region" description="Basic and acidic residues" evidence="4">
    <location>
        <begin position="589"/>
        <end position="605"/>
    </location>
</feature>
<feature type="region of interest" description="Disordered" evidence="4">
    <location>
        <begin position="564"/>
        <end position="605"/>
    </location>
</feature>
<protein>
    <recommendedName>
        <fullName evidence="5">DOP1 N-terminal domain-containing protein</fullName>
    </recommendedName>
</protein>
<dbReference type="GO" id="GO:0015031">
    <property type="term" value="P:protein transport"/>
    <property type="evidence" value="ECO:0007669"/>
    <property type="project" value="UniProtKB-KW"/>
</dbReference>